<evidence type="ECO:0000256" key="4">
    <source>
        <dbReference type="ARBA" id="ARBA00022753"/>
    </source>
</evidence>
<reference evidence="7 8" key="1">
    <citation type="submission" date="2014-06" db="EMBL/GenBank/DDBJ databases">
        <authorList>
            <person name="Swart Estienne"/>
        </authorList>
    </citation>
    <scope>NUCLEOTIDE SEQUENCE [LARGE SCALE GENOMIC DNA]</scope>
    <source>
        <strain evidence="7 8">130c</strain>
    </source>
</reference>
<feature type="region of interest" description="Disordered" evidence="6">
    <location>
        <begin position="77"/>
        <end position="107"/>
    </location>
</feature>
<dbReference type="GO" id="GO:0032456">
    <property type="term" value="P:endocytic recycling"/>
    <property type="evidence" value="ECO:0007669"/>
    <property type="project" value="InterPro"/>
</dbReference>
<feature type="compositionally biased region" description="Acidic residues" evidence="6">
    <location>
        <begin position="79"/>
        <end position="89"/>
    </location>
</feature>
<dbReference type="PANTHER" id="PTHR13673">
    <property type="entry name" value="ESOPHAGEAL CANCER ASSOCIATED PROTEIN"/>
    <property type="match status" value="1"/>
</dbReference>
<evidence type="ECO:0000256" key="1">
    <source>
        <dbReference type="ARBA" id="ARBA00004177"/>
    </source>
</evidence>
<gene>
    <name evidence="7" type="primary">Contig14133.g697</name>
    <name evidence="7" type="ORF">STYLEM_8505</name>
</gene>
<keyword evidence="5" id="KW-0653">Protein transport</keyword>
<evidence type="ECO:0000313" key="8">
    <source>
        <dbReference type="Proteomes" id="UP000039865"/>
    </source>
</evidence>
<feature type="region of interest" description="Disordered" evidence="6">
    <location>
        <begin position="149"/>
        <end position="177"/>
    </location>
</feature>
<feature type="compositionally biased region" description="Low complexity" evidence="6">
    <location>
        <begin position="925"/>
        <end position="966"/>
    </location>
</feature>
<dbReference type="AlphaFoldDB" id="A0A078ACE2"/>
<comment type="subcellular location">
    <subcellularLocation>
        <location evidence="1">Endosome</location>
    </subcellularLocation>
</comment>
<dbReference type="EMBL" id="CCKQ01008075">
    <property type="protein sequence ID" value="CDW79516.1"/>
    <property type="molecule type" value="Genomic_DNA"/>
</dbReference>
<dbReference type="Proteomes" id="UP000039865">
    <property type="component" value="Unassembled WGS sequence"/>
</dbReference>
<feature type="compositionally biased region" description="Basic and acidic residues" evidence="6">
    <location>
        <begin position="90"/>
        <end position="102"/>
    </location>
</feature>
<evidence type="ECO:0000256" key="5">
    <source>
        <dbReference type="ARBA" id="ARBA00022927"/>
    </source>
</evidence>
<proteinExistence type="inferred from homology"/>
<protein>
    <submittedName>
        <fullName evidence="7">Uncharacterized protein</fullName>
    </submittedName>
</protein>
<sequence>MSLRLYSSQYFYYIISSYCYREVSKRNYELEQVKFQLQGKKVREHPLLGGGEDAGSAPAGAFGQQNKNVLYLDQNKNVEEEDVDGDDEDSPKKTKKEDKNDPYAEYMTLDSRPTGEFESWEAKKVKILAVFRPQTENQEVMIGDNRDRDIDRPIRLGKGKSRMDQLEKRSTTTSRSNQGTLISARDFTQQLEKLNREMKRFWEKEDKVACMRIAIQCAKLLNDVETPLFYPQKFILLTDILDNFGSLVFGRMKKLTKEHSGGKIVITDANEDQIDYTKIPDKVREICMNWFLKSACIREVLPRIYLELALVSCHRFIQRRVQQGDLIRLSKMIRGIAEPLCATYTCAYLARVGHSIDPNQKEYLMNMVEFAYKHYNYAIKNGHSKLSQEQYFSLFEPTIDWLFQCVGHNANKQTFIKVYDMYENNPKKAIYLKSIIRYFPSELIASATTTVIGAIKDHFISEDDRLSLIKEMGLTLLRSPPKKNQSKLDFINFGWDQFAIKNLNQNSVNLFIKEIFRKFQDFALSTTSDDDLFKKLEFLLVKVMMTAQDFSELIGFENLLGLLNYFPISVKNKLCEMMLKFFVDHHPKLQDGFLIHSIFQIAKTLHDKIDSMSSDEEIKRISKTLCKIIRKIDFGKDFDKTLIVYTTARGLFINLDEVTETLITQVVSLAAKAHFYVKGKHSQKTISFVKACIAYSHITIPTLESMDKQVQYFMLTAQVGLMNGLLGETDSLLKGVLSTIDENFDQKKVNQIADTILNILGFLVIVPSNPETSFFQLVEGILSLLKNHEWGSTQHILKTKIHIEIEVIVSYSVIGNEEFKREATQLMDYCFDQILESIEKLNDVKQSYYPELFQICILAANTLVQNCAISKKIDSFVNKMFKMADGYLTENNKVSGEKINRNVINLTFENFRKKKEVFAAQQQNQTSGASAQQQMQQQPPRQSVSQQQQQPQMQQMNPAQQLAQAMKQRQMMSS</sequence>
<dbReference type="InterPro" id="IPR029705">
    <property type="entry name" value="VPS35L"/>
</dbReference>
<dbReference type="PANTHER" id="PTHR13673:SF0">
    <property type="entry name" value="VPS35 ENDOSOMAL PROTEIN-SORTING FACTOR-LIKE"/>
    <property type="match status" value="1"/>
</dbReference>
<evidence type="ECO:0000313" key="7">
    <source>
        <dbReference type="EMBL" id="CDW79516.1"/>
    </source>
</evidence>
<dbReference type="GO" id="GO:0015031">
    <property type="term" value="P:protein transport"/>
    <property type="evidence" value="ECO:0007669"/>
    <property type="project" value="UniProtKB-KW"/>
</dbReference>
<keyword evidence="8" id="KW-1185">Reference proteome</keyword>
<feature type="compositionally biased region" description="Basic and acidic residues" evidence="6">
    <location>
        <begin position="161"/>
        <end position="170"/>
    </location>
</feature>
<name>A0A078ACE2_STYLE</name>
<evidence type="ECO:0000256" key="2">
    <source>
        <dbReference type="ARBA" id="ARBA00010704"/>
    </source>
</evidence>
<evidence type="ECO:0000256" key="6">
    <source>
        <dbReference type="SAM" id="MobiDB-lite"/>
    </source>
</evidence>
<evidence type="ECO:0000256" key="3">
    <source>
        <dbReference type="ARBA" id="ARBA00022448"/>
    </source>
</evidence>
<dbReference type="OMA" id="XGISECL"/>
<organism evidence="7 8">
    <name type="scientific">Stylonychia lemnae</name>
    <name type="common">Ciliate</name>
    <dbReference type="NCBI Taxonomy" id="5949"/>
    <lineage>
        <taxon>Eukaryota</taxon>
        <taxon>Sar</taxon>
        <taxon>Alveolata</taxon>
        <taxon>Ciliophora</taxon>
        <taxon>Intramacronucleata</taxon>
        <taxon>Spirotrichea</taxon>
        <taxon>Stichotrichia</taxon>
        <taxon>Sporadotrichida</taxon>
        <taxon>Oxytrichidae</taxon>
        <taxon>Stylonychinae</taxon>
        <taxon>Stylonychia</taxon>
    </lineage>
</organism>
<feature type="region of interest" description="Disordered" evidence="6">
    <location>
        <begin position="919"/>
        <end position="974"/>
    </location>
</feature>
<comment type="similarity">
    <text evidence="2">Belongs to the VPS35L family.</text>
</comment>
<keyword evidence="4" id="KW-0967">Endosome</keyword>
<accession>A0A078ACE2</accession>
<dbReference type="InParanoid" id="A0A078ACE2"/>
<dbReference type="OrthoDB" id="1734063at2759"/>
<dbReference type="GO" id="GO:0005768">
    <property type="term" value="C:endosome"/>
    <property type="evidence" value="ECO:0007669"/>
    <property type="project" value="UniProtKB-SubCell"/>
</dbReference>
<keyword evidence="3" id="KW-0813">Transport</keyword>